<dbReference type="AlphaFoldDB" id="A0A2U3EME0"/>
<reference evidence="3 4" key="2">
    <citation type="journal article" date="2016" name="Front. Microbiol.">
        <title>Genome and transcriptome sequences reveal the specific parasitism of the nematophagous Purpureocillium lilacinum 36-1.</title>
        <authorList>
            <person name="Xie J."/>
            <person name="Li S."/>
            <person name="Mo C."/>
            <person name="Xiao X."/>
            <person name="Peng D."/>
            <person name="Wang G."/>
            <person name="Xiao Y."/>
        </authorList>
    </citation>
    <scope>NUCLEOTIDE SEQUENCE [LARGE SCALE GENOMIC DNA]</scope>
    <source>
        <strain evidence="3 4">36-1</strain>
    </source>
</reference>
<reference evidence="3" key="1">
    <citation type="submission" date="2015-05" db="EMBL/GenBank/DDBJ databases">
        <authorList>
            <person name="Wang D.B."/>
            <person name="Wang M."/>
        </authorList>
    </citation>
    <scope>NUCLEOTIDE SEQUENCE</scope>
    <source>
        <strain evidence="3">36-1</strain>
    </source>
</reference>
<evidence type="ECO:0000313" key="5">
    <source>
        <dbReference type="Proteomes" id="UP001287286"/>
    </source>
</evidence>
<comment type="caution">
    <text evidence="3">The sequence shown here is derived from an EMBL/GenBank/DDBJ whole genome shotgun (WGS) entry which is preliminary data.</text>
</comment>
<organism evidence="3 4">
    <name type="scientific">Purpureocillium lilacinum</name>
    <name type="common">Paecilomyces lilacinus</name>
    <dbReference type="NCBI Taxonomy" id="33203"/>
    <lineage>
        <taxon>Eukaryota</taxon>
        <taxon>Fungi</taxon>
        <taxon>Dikarya</taxon>
        <taxon>Ascomycota</taxon>
        <taxon>Pezizomycotina</taxon>
        <taxon>Sordariomycetes</taxon>
        <taxon>Hypocreomycetidae</taxon>
        <taxon>Hypocreales</taxon>
        <taxon>Ophiocordycipitaceae</taxon>
        <taxon>Purpureocillium</taxon>
    </lineage>
</organism>
<accession>A0A2U3EME0</accession>
<evidence type="ECO:0000256" key="1">
    <source>
        <dbReference type="SAM" id="MobiDB-lite"/>
    </source>
</evidence>
<reference evidence="2 5" key="4">
    <citation type="journal article" date="2024" name="Microbiol. Resour. Announc.">
        <title>Genome annotations for the ascomycete fungi Trichoderma harzianum, Trichoderma aggressivum, and Purpureocillium lilacinum.</title>
        <authorList>
            <person name="Beijen E.P.W."/>
            <person name="Ohm R.A."/>
        </authorList>
    </citation>
    <scope>NUCLEOTIDE SEQUENCE [LARGE SCALE GENOMIC DNA]</scope>
    <source>
        <strain evidence="2 5">CBS 150709</strain>
    </source>
</reference>
<feature type="compositionally biased region" description="Basic and acidic residues" evidence="1">
    <location>
        <begin position="44"/>
        <end position="60"/>
    </location>
</feature>
<name>A0A2U3EME0_PURLI</name>
<evidence type="ECO:0000313" key="2">
    <source>
        <dbReference type="EMBL" id="KAK4091658.1"/>
    </source>
</evidence>
<feature type="region of interest" description="Disordered" evidence="1">
    <location>
        <begin position="21"/>
        <end position="122"/>
    </location>
</feature>
<evidence type="ECO:0000313" key="3">
    <source>
        <dbReference type="EMBL" id="PWI75610.1"/>
    </source>
</evidence>
<evidence type="ECO:0000313" key="4">
    <source>
        <dbReference type="Proteomes" id="UP000245956"/>
    </source>
</evidence>
<dbReference type="Proteomes" id="UP000245956">
    <property type="component" value="Unassembled WGS sequence"/>
</dbReference>
<dbReference type="EMBL" id="JAWRVI010000011">
    <property type="protein sequence ID" value="KAK4091658.1"/>
    <property type="molecule type" value="Genomic_DNA"/>
</dbReference>
<protein>
    <submittedName>
        <fullName evidence="3">Uncharacterized protein</fullName>
    </submittedName>
</protein>
<dbReference type="EMBL" id="LCWV01000002">
    <property type="protein sequence ID" value="PWI75610.1"/>
    <property type="molecule type" value="Genomic_DNA"/>
</dbReference>
<reference evidence="2" key="3">
    <citation type="submission" date="2023-11" db="EMBL/GenBank/DDBJ databases">
        <authorList>
            <person name="Beijen E."/>
            <person name="Ohm R.A."/>
        </authorList>
    </citation>
    <scope>NUCLEOTIDE SEQUENCE</scope>
    <source>
        <strain evidence="2">CBS 150709</strain>
    </source>
</reference>
<gene>
    <name evidence="3" type="ORF">PCL_06268</name>
    <name evidence="2" type="ORF">Purlil1_4088</name>
</gene>
<dbReference type="Proteomes" id="UP001287286">
    <property type="component" value="Unassembled WGS sequence"/>
</dbReference>
<proteinExistence type="predicted"/>
<sequence>MELTDNGAGGSEVLGLDATGSIRSLPKWAHGPDKATLSTRPRRERGDDVWGRARRFDAARRGGASAHDSGSEAGDVTAARGTACLSRVRGPQTGPPAHGSPLTKAGDHLDGKAARRAWGAIV</sequence>
<keyword evidence="5" id="KW-1185">Reference proteome</keyword>